<sequence length="116" mass="12633">MPFEKGKPRPTAAGRKEGTPNKATEVHRAFWQDIVNQQAGRITTALNAVYKEDKAEFLKIVMSMTEFVMPKLARTEITGAKGERIKVTLDLGGSFMATAGADDAGEDEDDDLTDGD</sequence>
<reference evidence="2 3" key="1">
    <citation type="submission" date="2018-08" db="EMBL/GenBank/DDBJ databases">
        <title>Fibrisoma montanum sp. nov., isolated from Danxia mountain soil.</title>
        <authorList>
            <person name="Huang Y."/>
        </authorList>
    </citation>
    <scope>NUCLEOTIDE SEQUENCE [LARGE SCALE GENOMIC DNA]</scope>
    <source>
        <strain evidence="2 3">HYT19</strain>
    </source>
</reference>
<proteinExistence type="predicted"/>
<dbReference type="AlphaFoldDB" id="A0A418M246"/>
<dbReference type="OrthoDB" id="1377054at2"/>
<feature type="region of interest" description="Disordered" evidence="1">
    <location>
        <begin position="1"/>
        <end position="22"/>
    </location>
</feature>
<comment type="caution">
    <text evidence="2">The sequence shown here is derived from an EMBL/GenBank/DDBJ whole genome shotgun (WGS) entry which is preliminary data.</text>
</comment>
<organism evidence="2 3">
    <name type="scientific">Fibrisoma montanum</name>
    <dbReference type="NCBI Taxonomy" id="2305895"/>
    <lineage>
        <taxon>Bacteria</taxon>
        <taxon>Pseudomonadati</taxon>
        <taxon>Bacteroidota</taxon>
        <taxon>Cytophagia</taxon>
        <taxon>Cytophagales</taxon>
        <taxon>Spirosomataceae</taxon>
        <taxon>Fibrisoma</taxon>
    </lineage>
</organism>
<dbReference type="Proteomes" id="UP000283523">
    <property type="component" value="Unassembled WGS sequence"/>
</dbReference>
<accession>A0A418M246</accession>
<keyword evidence="3" id="KW-1185">Reference proteome</keyword>
<protein>
    <submittedName>
        <fullName evidence="2">Uncharacterized protein</fullName>
    </submittedName>
</protein>
<name>A0A418M246_9BACT</name>
<feature type="compositionally biased region" description="Acidic residues" evidence="1">
    <location>
        <begin position="103"/>
        <end position="116"/>
    </location>
</feature>
<evidence type="ECO:0000313" key="3">
    <source>
        <dbReference type="Proteomes" id="UP000283523"/>
    </source>
</evidence>
<dbReference type="RefSeq" id="WP_119670020.1">
    <property type="nucleotide sequence ID" value="NZ_QXED01000007.1"/>
</dbReference>
<gene>
    <name evidence="2" type="ORF">DYU11_22660</name>
</gene>
<feature type="region of interest" description="Disordered" evidence="1">
    <location>
        <begin position="97"/>
        <end position="116"/>
    </location>
</feature>
<evidence type="ECO:0000313" key="2">
    <source>
        <dbReference type="EMBL" id="RIV19734.1"/>
    </source>
</evidence>
<dbReference type="EMBL" id="QXED01000007">
    <property type="protein sequence ID" value="RIV19734.1"/>
    <property type="molecule type" value="Genomic_DNA"/>
</dbReference>
<evidence type="ECO:0000256" key="1">
    <source>
        <dbReference type="SAM" id="MobiDB-lite"/>
    </source>
</evidence>